<gene>
    <name evidence="1" type="ORF">H9L21_11200</name>
</gene>
<evidence type="ECO:0000313" key="1">
    <source>
        <dbReference type="EMBL" id="QNL93672.1"/>
    </source>
</evidence>
<name>A0ABX6SSV6_9ACTN</name>
<dbReference type="Gene3D" id="1.10.357.10">
    <property type="entry name" value="Tetracycline Repressor, domain 2"/>
    <property type="match status" value="1"/>
</dbReference>
<reference evidence="1 2" key="1">
    <citation type="submission" date="2020-08" db="EMBL/GenBank/DDBJ databases">
        <title>Novel species in genus Aeromicrobium.</title>
        <authorList>
            <person name="Zhang G."/>
        </authorList>
    </citation>
    <scope>NUCLEOTIDE SEQUENCE [LARGE SCALE GENOMIC DNA]</scope>
    <source>
        <strain evidence="2">zg-629</strain>
    </source>
</reference>
<sequence>MSDASELYRRGIHAVEERLSTAPDPRALAVFDAYVDDAVSTDRGCAFLNAAGELPSDHPAQDMVRAHKRAVRRLLADRWRARSRTGASTTGTRSWRARELAERLLGPR</sequence>
<dbReference type="SUPFAM" id="SSF48498">
    <property type="entry name" value="Tetracyclin repressor-like, C-terminal domain"/>
    <property type="match status" value="1"/>
</dbReference>
<dbReference type="InterPro" id="IPR036271">
    <property type="entry name" value="Tet_transcr_reg_TetR-rel_C_sf"/>
</dbReference>
<dbReference type="EMBL" id="CP060587">
    <property type="protein sequence ID" value="QNL93672.1"/>
    <property type="molecule type" value="Genomic_DNA"/>
</dbReference>
<dbReference type="RefSeq" id="WP_154596824.1">
    <property type="nucleotide sequence ID" value="NZ_CP060587.1"/>
</dbReference>
<protein>
    <submittedName>
        <fullName evidence="1">Uncharacterized protein</fullName>
    </submittedName>
</protein>
<proteinExistence type="predicted"/>
<dbReference type="Proteomes" id="UP000515871">
    <property type="component" value="Chromosome"/>
</dbReference>
<accession>A0ABX6SSV6</accession>
<evidence type="ECO:0000313" key="2">
    <source>
        <dbReference type="Proteomes" id="UP000515871"/>
    </source>
</evidence>
<organism evidence="1 2">
    <name type="scientific">Aeromicrobium senzhongii</name>
    <dbReference type="NCBI Taxonomy" id="2663859"/>
    <lineage>
        <taxon>Bacteria</taxon>
        <taxon>Bacillati</taxon>
        <taxon>Actinomycetota</taxon>
        <taxon>Actinomycetes</taxon>
        <taxon>Propionibacteriales</taxon>
        <taxon>Nocardioidaceae</taxon>
        <taxon>Aeromicrobium</taxon>
    </lineage>
</organism>
<keyword evidence="2" id="KW-1185">Reference proteome</keyword>